<comment type="caution">
    <text evidence="2">The sequence shown here is derived from an EMBL/GenBank/DDBJ whole genome shotgun (WGS) entry which is preliminary data.</text>
</comment>
<dbReference type="EMBL" id="JAOVZO020000001">
    <property type="protein sequence ID" value="MDC8011084.1"/>
    <property type="molecule type" value="Genomic_DNA"/>
</dbReference>
<sequence>MPDVDGAVRALALATESGAATYAPLELRFATEQLDQARAAIAGGDAKQARLLIDRAAANGDLALAKARLGRVREDSRAKAAQIAELKARLGVAPAAGERP</sequence>
<dbReference type="Pfam" id="PF14346">
    <property type="entry name" value="DUF4398"/>
    <property type="match status" value="1"/>
</dbReference>
<dbReference type="Proteomes" id="UP001139971">
    <property type="component" value="Unassembled WGS sequence"/>
</dbReference>
<gene>
    <name evidence="2" type="ORF">OD750_000830</name>
</gene>
<proteinExistence type="predicted"/>
<evidence type="ECO:0000313" key="3">
    <source>
        <dbReference type="Proteomes" id="UP001139971"/>
    </source>
</evidence>
<dbReference type="RefSeq" id="WP_263544502.1">
    <property type="nucleotide sequence ID" value="NZ_JAOVZO020000001.1"/>
</dbReference>
<evidence type="ECO:0000313" key="2">
    <source>
        <dbReference type="EMBL" id="MDC8011084.1"/>
    </source>
</evidence>
<dbReference type="Gene3D" id="1.20.1270.390">
    <property type="match status" value="1"/>
</dbReference>
<name>A0A9X4BIF3_9GAMM</name>
<dbReference type="InterPro" id="IPR025511">
    <property type="entry name" value="DUF4398"/>
</dbReference>
<evidence type="ECO:0000259" key="1">
    <source>
        <dbReference type="Pfam" id="PF14346"/>
    </source>
</evidence>
<protein>
    <submittedName>
        <fullName evidence="2">DUF4398 domain-containing protein</fullName>
    </submittedName>
</protein>
<keyword evidence="3" id="KW-1185">Reference proteome</keyword>
<accession>A0A9X4BIF3</accession>
<organism evidence="2 3">
    <name type="scientific">Tahibacter soli</name>
    <dbReference type="NCBI Taxonomy" id="2983605"/>
    <lineage>
        <taxon>Bacteria</taxon>
        <taxon>Pseudomonadati</taxon>
        <taxon>Pseudomonadota</taxon>
        <taxon>Gammaproteobacteria</taxon>
        <taxon>Lysobacterales</taxon>
        <taxon>Rhodanobacteraceae</taxon>
        <taxon>Tahibacter</taxon>
    </lineage>
</organism>
<dbReference type="AlphaFoldDB" id="A0A9X4BIF3"/>
<feature type="domain" description="DUF4398" evidence="1">
    <location>
        <begin position="4"/>
        <end position="75"/>
    </location>
</feature>
<reference evidence="2" key="1">
    <citation type="submission" date="2023-02" db="EMBL/GenBank/DDBJ databases">
        <title>Tahibacter soli sp. nov. isolated from soil.</title>
        <authorList>
            <person name="Baek J.H."/>
            <person name="Lee J.K."/>
            <person name="Choi D.G."/>
            <person name="Jeon C.O."/>
        </authorList>
    </citation>
    <scope>NUCLEOTIDE SEQUENCE</scope>
    <source>
        <strain evidence="2">BL</strain>
    </source>
</reference>